<reference evidence="1 2" key="1">
    <citation type="submission" date="2018-06" db="EMBL/GenBank/DDBJ databases">
        <authorList>
            <consortium name="Pathogen Informatics"/>
            <person name="Doyle S."/>
        </authorList>
    </citation>
    <scope>NUCLEOTIDE SEQUENCE [LARGE SCALE GENOMIC DNA]</scope>
    <source>
        <strain evidence="1 2">NCTC10786</strain>
    </source>
</reference>
<gene>
    <name evidence="1" type="ORF">NCTC10786_03286</name>
</gene>
<protein>
    <submittedName>
        <fullName evidence="1">Uncharacterized protein</fullName>
    </submittedName>
</protein>
<accession>A0A2X2VV83</accession>
<evidence type="ECO:0000313" key="2">
    <source>
        <dbReference type="Proteomes" id="UP000251584"/>
    </source>
</evidence>
<name>A0A2X2VV83_CITKO</name>
<dbReference type="Proteomes" id="UP000251584">
    <property type="component" value="Unassembled WGS sequence"/>
</dbReference>
<evidence type="ECO:0000313" key="1">
    <source>
        <dbReference type="EMBL" id="SQB29571.1"/>
    </source>
</evidence>
<sequence length="45" mass="5049">MNFDLIVRPAARQLHMLVAGGDVGMAWQHAFAVFRLFHANLAELI</sequence>
<organism evidence="1 2">
    <name type="scientific">Citrobacter koseri</name>
    <name type="common">Citrobacter diversus</name>
    <dbReference type="NCBI Taxonomy" id="545"/>
    <lineage>
        <taxon>Bacteria</taxon>
        <taxon>Pseudomonadati</taxon>
        <taxon>Pseudomonadota</taxon>
        <taxon>Gammaproteobacteria</taxon>
        <taxon>Enterobacterales</taxon>
        <taxon>Enterobacteriaceae</taxon>
        <taxon>Citrobacter</taxon>
    </lineage>
</organism>
<dbReference type="AlphaFoldDB" id="A0A2X2VV83"/>
<dbReference type="EMBL" id="UAVY01000004">
    <property type="protein sequence ID" value="SQB29571.1"/>
    <property type="molecule type" value="Genomic_DNA"/>
</dbReference>
<proteinExistence type="predicted"/>